<reference evidence="6" key="1">
    <citation type="journal article" date="2015" name="Nature">
        <title>Complex archaea that bridge the gap between prokaryotes and eukaryotes.</title>
        <authorList>
            <person name="Spang A."/>
            <person name="Saw J.H."/>
            <person name="Jorgensen S.L."/>
            <person name="Zaremba-Niedzwiedzka K."/>
            <person name="Martijn J."/>
            <person name="Lind A.E."/>
            <person name="van Eijk R."/>
            <person name="Schleper C."/>
            <person name="Guy L."/>
            <person name="Ettema T.J."/>
        </authorList>
    </citation>
    <scope>NUCLEOTIDE SEQUENCE</scope>
</reference>
<dbReference type="AlphaFoldDB" id="A0A0F9ETL8"/>
<dbReference type="GO" id="GO:0051539">
    <property type="term" value="F:4 iron, 4 sulfur cluster binding"/>
    <property type="evidence" value="ECO:0007669"/>
    <property type="project" value="TreeGrafter"/>
</dbReference>
<dbReference type="PANTHER" id="PTHR13932">
    <property type="entry name" value="COPROPORPHYRINIGEN III OXIDASE"/>
    <property type="match status" value="1"/>
</dbReference>
<keyword evidence="3" id="KW-0408">Iron</keyword>
<proteinExistence type="predicted"/>
<dbReference type="GO" id="GO:0003824">
    <property type="term" value="F:catalytic activity"/>
    <property type="evidence" value="ECO:0007669"/>
    <property type="project" value="InterPro"/>
</dbReference>
<dbReference type="SMART" id="SM00729">
    <property type="entry name" value="Elp3"/>
    <property type="match status" value="1"/>
</dbReference>
<evidence type="ECO:0000259" key="5">
    <source>
        <dbReference type="PROSITE" id="PS51918"/>
    </source>
</evidence>
<dbReference type="InterPro" id="IPR058240">
    <property type="entry name" value="rSAM_sf"/>
</dbReference>
<evidence type="ECO:0000256" key="3">
    <source>
        <dbReference type="ARBA" id="ARBA00023004"/>
    </source>
</evidence>
<protein>
    <recommendedName>
        <fullName evidence="5">Radical SAM core domain-containing protein</fullName>
    </recommendedName>
</protein>
<dbReference type="SUPFAM" id="SSF102114">
    <property type="entry name" value="Radical SAM enzymes"/>
    <property type="match status" value="1"/>
</dbReference>
<feature type="domain" description="Radical SAM core" evidence="5">
    <location>
        <begin position="1"/>
        <end position="200"/>
    </location>
</feature>
<dbReference type="GO" id="GO:0005737">
    <property type="term" value="C:cytoplasm"/>
    <property type="evidence" value="ECO:0007669"/>
    <property type="project" value="TreeGrafter"/>
</dbReference>
<sequence length="218" mass="25165">MGIKYLQAVKNHIDRVKSILKNSNIVSIYFGGGTPSLLEVEIVEKILKLINPPQKIEITIEINPEDYSIDKIKAYKQLGINRVSLGIQSFDDRLLKILKRKHSAKKAKDAILDIYRCGIENISIDLMYDILHQDLASFKKTIDEIKNLKITHISLYNLTFEKETLFYKNRKTLKKFVPDEKESLKLLNEAVLEFEKLGFKRYEISAFAKKECLNAISS</sequence>
<keyword evidence="2" id="KW-0479">Metal-binding</keyword>
<dbReference type="EMBL" id="LAZR01023771">
    <property type="protein sequence ID" value="KKL77359.1"/>
    <property type="molecule type" value="Genomic_DNA"/>
</dbReference>
<dbReference type="Pfam" id="PF04055">
    <property type="entry name" value="Radical_SAM"/>
    <property type="match status" value="1"/>
</dbReference>
<accession>A0A0F9ETL8</accession>
<evidence type="ECO:0000256" key="2">
    <source>
        <dbReference type="ARBA" id="ARBA00022723"/>
    </source>
</evidence>
<dbReference type="PROSITE" id="PS51918">
    <property type="entry name" value="RADICAL_SAM"/>
    <property type="match status" value="1"/>
</dbReference>
<dbReference type="InterPro" id="IPR034505">
    <property type="entry name" value="Coproporphyrinogen-III_oxidase"/>
</dbReference>
<evidence type="ECO:0000256" key="1">
    <source>
        <dbReference type="ARBA" id="ARBA00022691"/>
    </source>
</evidence>
<dbReference type="InterPro" id="IPR006638">
    <property type="entry name" value="Elp3/MiaA/NifB-like_rSAM"/>
</dbReference>
<dbReference type="GO" id="GO:0046872">
    <property type="term" value="F:metal ion binding"/>
    <property type="evidence" value="ECO:0007669"/>
    <property type="project" value="UniProtKB-KW"/>
</dbReference>
<dbReference type="InterPro" id="IPR007197">
    <property type="entry name" value="rSAM"/>
</dbReference>
<dbReference type="InterPro" id="IPR013785">
    <property type="entry name" value="Aldolase_TIM"/>
</dbReference>
<keyword evidence="1" id="KW-0949">S-adenosyl-L-methionine</keyword>
<evidence type="ECO:0000313" key="6">
    <source>
        <dbReference type="EMBL" id="KKL77359.1"/>
    </source>
</evidence>
<name>A0A0F9ETL8_9ZZZZ</name>
<gene>
    <name evidence="6" type="ORF">LCGC14_2035680</name>
</gene>
<dbReference type="Gene3D" id="3.20.20.70">
    <property type="entry name" value="Aldolase class I"/>
    <property type="match status" value="1"/>
</dbReference>
<dbReference type="GO" id="GO:0006779">
    <property type="term" value="P:porphyrin-containing compound biosynthetic process"/>
    <property type="evidence" value="ECO:0007669"/>
    <property type="project" value="TreeGrafter"/>
</dbReference>
<organism evidence="6">
    <name type="scientific">marine sediment metagenome</name>
    <dbReference type="NCBI Taxonomy" id="412755"/>
    <lineage>
        <taxon>unclassified sequences</taxon>
        <taxon>metagenomes</taxon>
        <taxon>ecological metagenomes</taxon>
    </lineage>
</organism>
<evidence type="ECO:0000256" key="4">
    <source>
        <dbReference type="ARBA" id="ARBA00023014"/>
    </source>
</evidence>
<comment type="caution">
    <text evidence="6">The sequence shown here is derived from an EMBL/GenBank/DDBJ whole genome shotgun (WGS) entry which is preliminary data.</text>
</comment>
<keyword evidence="4" id="KW-0411">Iron-sulfur</keyword>
<dbReference type="PANTHER" id="PTHR13932:SF5">
    <property type="entry name" value="RADICAL S-ADENOSYL METHIONINE DOMAIN-CONTAINING PROTEIN 1, MITOCHONDRIAL"/>
    <property type="match status" value="1"/>
</dbReference>